<dbReference type="InterPro" id="IPR023212">
    <property type="entry name" value="Hsp33_helix_hairpin_bin_dom_sf"/>
</dbReference>
<dbReference type="OrthoDB" id="9793753at2"/>
<dbReference type="PIRSF" id="PIRSF005261">
    <property type="entry name" value="Heat_shock_Hsp33"/>
    <property type="match status" value="1"/>
</dbReference>
<reference evidence="6 7" key="1">
    <citation type="submission" date="2016-06" db="EMBL/GenBank/DDBJ databases">
        <title>Draft genome of Moraxella atlantae CCUG 66109.</title>
        <authorList>
            <person name="Salva-Serra F."/>
            <person name="Engstrom-Jakobsson H."/>
            <person name="Thorell K."/>
            <person name="Gonzales-Siles L."/>
            <person name="Karlsson R."/>
            <person name="Boulund F."/>
            <person name="Engstrand L."/>
            <person name="Kristiansson E."/>
            <person name="Moore E."/>
        </authorList>
    </citation>
    <scope>NUCLEOTIDE SEQUENCE [LARGE SCALE GENOMIC DNA]</scope>
    <source>
        <strain evidence="6 7">CCUG 66109</strain>
    </source>
</reference>
<dbReference type="Pfam" id="PF01430">
    <property type="entry name" value="HSP33"/>
    <property type="match status" value="1"/>
</dbReference>
<dbReference type="InterPro" id="IPR000397">
    <property type="entry name" value="Heat_shock_Hsp33"/>
</dbReference>
<dbReference type="PANTHER" id="PTHR30111:SF1">
    <property type="entry name" value="33 KDA CHAPERONIN"/>
    <property type="match status" value="1"/>
</dbReference>
<evidence type="ECO:0000313" key="6">
    <source>
        <dbReference type="EMBL" id="OBX76038.1"/>
    </source>
</evidence>
<evidence type="ECO:0000256" key="1">
    <source>
        <dbReference type="ARBA" id="ARBA00022490"/>
    </source>
</evidence>
<dbReference type="SUPFAM" id="SSF118352">
    <property type="entry name" value="HSP33 redox switch-like"/>
    <property type="match status" value="1"/>
</dbReference>
<gene>
    <name evidence="6" type="ORF">A9308_09190</name>
</gene>
<dbReference type="InterPro" id="IPR016153">
    <property type="entry name" value="Heat_shock_Hsp33_N"/>
</dbReference>
<keyword evidence="4" id="KW-0143">Chaperone</keyword>
<dbReference type="RefSeq" id="WP_067238085.1">
    <property type="nucleotide sequence ID" value="NZ_LZMZ01000035.1"/>
</dbReference>
<dbReference type="EMBL" id="LZMZ01000035">
    <property type="protein sequence ID" value="OBX76038.1"/>
    <property type="molecule type" value="Genomic_DNA"/>
</dbReference>
<sequence length="324" mass="35632">MSNQTNDYRQRFFIQDSPVRGDIVHLADSYRQIIAQRPYPHALQRLLGEMLVAASLLIGTLKINGRLSIQLQHPNDVTDGHARLAWAMAECDHQGHVRALADWSGDWTNLHTADEALATLGKAGEGVLFISVQPDSMFGVQSEGYQGIVERVSNNLAECLTHYQQQSVQIPTVIKLAADGMQAGGILLQLLPRGNADINDQRDDDNNIDTLTAAEMLEGMTDADLFPRLGILTDTLKPEELTDLPAKEILLRLYHEEPVSTIDAVPLTFACTCSREKSASAIFQLGKTEAMAIADEHGGEIALDCGFCGQVYRFNKADIEMIFA</sequence>
<comment type="caution">
    <text evidence="6">The sequence shown here is derived from an EMBL/GenBank/DDBJ whole genome shotgun (WGS) entry which is preliminary data.</text>
</comment>
<dbReference type="Proteomes" id="UP000092508">
    <property type="component" value="Unassembled WGS sequence"/>
</dbReference>
<evidence type="ECO:0000256" key="2">
    <source>
        <dbReference type="ARBA" id="ARBA00022833"/>
    </source>
</evidence>
<accession>A0A1B8QA85</accession>
<dbReference type="CDD" id="cd00498">
    <property type="entry name" value="Hsp33"/>
    <property type="match status" value="1"/>
</dbReference>
<keyword evidence="1" id="KW-0963">Cytoplasm</keyword>
<dbReference type="InterPro" id="IPR016154">
    <property type="entry name" value="Heat_shock_Hsp33_C"/>
</dbReference>
<evidence type="ECO:0000256" key="4">
    <source>
        <dbReference type="ARBA" id="ARBA00023186"/>
    </source>
</evidence>
<keyword evidence="2" id="KW-0862">Zinc</keyword>
<dbReference type="GO" id="GO:0051082">
    <property type="term" value="F:unfolded protein binding"/>
    <property type="evidence" value="ECO:0007669"/>
    <property type="project" value="InterPro"/>
</dbReference>
<proteinExistence type="predicted"/>
<dbReference type="Gene3D" id="3.55.30.10">
    <property type="entry name" value="Hsp33 domain"/>
    <property type="match status" value="1"/>
</dbReference>
<dbReference type="AlphaFoldDB" id="A0A1B8QA85"/>
<dbReference type="GO" id="GO:0005737">
    <property type="term" value="C:cytoplasm"/>
    <property type="evidence" value="ECO:0007669"/>
    <property type="project" value="InterPro"/>
</dbReference>
<dbReference type="GO" id="GO:0044183">
    <property type="term" value="F:protein folding chaperone"/>
    <property type="evidence" value="ECO:0007669"/>
    <property type="project" value="TreeGrafter"/>
</dbReference>
<dbReference type="PANTHER" id="PTHR30111">
    <property type="entry name" value="33 KDA CHAPERONIN"/>
    <property type="match status" value="1"/>
</dbReference>
<protein>
    <submittedName>
        <fullName evidence="6">Heat-shock protein Hsp33</fullName>
    </submittedName>
</protein>
<keyword evidence="3" id="KW-1015">Disulfide bond</keyword>
<dbReference type="GO" id="GO:0042026">
    <property type="term" value="P:protein refolding"/>
    <property type="evidence" value="ECO:0007669"/>
    <property type="project" value="TreeGrafter"/>
</dbReference>
<name>A0A1B8QA85_9GAMM</name>
<dbReference type="STRING" id="34059.A9308_09190"/>
<dbReference type="SUPFAM" id="SSF64397">
    <property type="entry name" value="Hsp33 domain"/>
    <property type="match status" value="1"/>
</dbReference>
<dbReference type="Gene3D" id="1.10.287.480">
    <property type="entry name" value="helix hairpin bin"/>
    <property type="match status" value="1"/>
</dbReference>
<keyword evidence="5" id="KW-0676">Redox-active center</keyword>
<dbReference type="Gene3D" id="3.90.1280.10">
    <property type="entry name" value="HSP33 redox switch-like"/>
    <property type="match status" value="1"/>
</dbReference>
<evidence type="ECO:0000313" key="7">
    <source>
        <dbReference type="Proteomes" id="UP000092508"/>
    </source>
</evidence>
<organism evidence="6 7">
    <name type="scientific">Faucicola atlantae</name>
    <dbReference type="NCBI Taxonomy" id="34059"/>
    <lineage>
        <taxon>Bacteria</taxon>
        <taxon>Pseudomonadati</taxon>
        <taxon>Pseudomonadota</taxon>
        <taxon>Gammaproteobacteria</taxon>
        <taxon>Moraxellales</taxon>
        <taxon>Moraxellaceae</taxon>
        <taxon>Faucicola</taxon>
    </lineage>
</organism>
<evidence type="ECO:0000256" key="3">
    <source>
        <dbReference type="ARBA" id="ARBA00023157"/>
    </source>
</evidence>
<evidence type="ECO:0000256" key="5">
    <source>
        <dbReference type="ARBA" id="ARBA00023284"/>
    </source>
</evidence>